<dbReference type="SUPFAM" id="SSF50129">
    <property type="entry name" value="GroES-like"/>
    <property type="match status" value="1"/>
</dbReference>
<dbReference type="GO" id="GO:0016651">
    <property type="term" value="F:oxidoreductase activity, acting on NAD(P)H"/>
    <property type="evidence" value="ECO:0007669"/>
    <property type="project" value="InterPro"/>
</dbReference>
<dbReference type="InterPro" id="IPR047122">
    <property type="entry name" value="Trans-enoyl_RdTase-like"/>
</dbReference>
<dbReference type="Gene3D" id="3.90.180.10">
    <property type="entry name" value="Medium-chain alcohol dehydrogenases, catalytic domain"/>
    <property type="match status" value="1"/>
</dbReference>
<dbReference type="OrthoDB" id="10257049at2759"/>
<dbReference type="PANTHER" id="PTHR45348:SF2">
    <property type="entry name" value="ZINC-TYPE ALCOHOL DEHYDROGENASE-LIKE PROTEIN C2E1P3.01"/>
    <property type="match status" value="1"/>
</dbReference>
<proteinExistence type="predicted"/>
<protein>
    <submittedName>
        <fullName evidence="3">NAD(P)-binding protein</fullName>
    </submittedName>
</protein>
<feature type="compositionally biased region" description="Low complexity" evidence="1">
    <location>
        <begin position="31"/>
        <end position="49"/>
    </location>
</feature>
<sequence>MSSNNSASSSTRALVQLATTPPSLALQPLTLPALGSGSGSSSSAGANGPRAARLALSHVAQNPTDVQSLDSNAFGEGTVLGCDVLGIVEEVSQGGGEIDFTAGSAGGSHAGDVAHQVQKGDLLAGLIWGGEHKGLGGYSHHTILPDTRIAFRIDEELEARFGRAALSTLPLAAATAELALFSSSCLGIPQDDDGKKTPVLIWGGSSSVGSYAIQLAALRGLQVYTTASPAHHERLRSLGAHEVLDYRSQDVPALLKERGVSIKHAFDCIGSTPTSQACSQVVGDGTICTVRPGLGGTEKCLKETRKTDVLVWTVFLTDHAYGPLKWPASEEDHSLGVQLFENIPQWLKEGKLVPNQVKLLQGLESVKEGFQMHRDGKLSGEKIVYAI</sequence>
<gene>
    <name evidence="3" type="ORF">BCV69DRAFT_285042</name>
</gene>
<dbReference type="SUPFAM" id="SSF51735">
    <property type="entry name" value="NAD(P)-binding Rossmann-fold domains"/>
    <property type="match status" value="1"/>
</dbReference>
<dbReference type="SMART" id="SM00829">
    <property type="entry name" value="PKS_ER"/>
    <property type="match status" value="1"/>
</dbReference>
<dbReference type="InterPro" id="IPR013149">
    <property type="entry name" value="ADH-like_C"/>
</dbReference>
<dbReference type="InterPro" id="IPR020843">
    <property type="entry name" value="ER"/>
</dbReference>
<name>A0A316U0K0_9BASI</name>
<dbReference type="Proteomes" id="UP000245942">
    <property type="component" value="Unassembled WGS sequence"/>
</dbReference>
<feature type="region of interest" description="Disordered" evidence="1">
    <location>
        <begin position="29"/>
        <end position="49"/>
    </location>
</feature>
<keyword evidence="4" id="KW-1185">Reference proteome</keyword>
<dbReference type="CDD" id="cd08249">
    <property type="entry name" value="enoyl_reductase_like"/>
    <property type="match status" value="1"/>
</dbReference>
<dbReference type="Pfam" id="PF00107">
    <property type="entry name" value="ADH_zinc_N"/>
    <property type="match status" value="1"/>
</dbReference>
<dbReference type="RefSeq" id="XP_025345574.1">
    <property type="nucleotide sequence ID" value="XM_025493252.1"/>
</dbReference>
<dbReference type="EMBL" id="KZ819336">
    <property type="protein sequence ID" value="PWN18414.1"/>
    <property type="molecule type" value="Genomic_DNA"/>
</dbReference>
<dbReference type="STRING" id="1684307.A0A316U0K0"/>
<dbReference type="AlphaFoldDB" id="A0A316U0K0"/>
<accession>A0A316U0K0</accession>
<evidence type="ECO:0000256" key="1">
    <source>
        <dbReference type="SAM" id="MobiDB-lite"/>
    </source>
</evidence>
<dbReference type="InterPro" id="IPR036291">
    <property type="entry name" value="NAD(P)-bd_dom_sf"/>
</dbReference>
<evidence type="ECO:0000313" key="4">
    <source>
        <dbReference type="Proteomes" id="UP000245942"/>
    </source>
</evidence>
<feature type="domain" description="Enoyl reductase (ER)" evidence="2">
    <location>
        <begin position="19"/>
        <end position="384"/>
    </location>
</feature>
<dbReference type="PANTHER" id="PTHR45348">
    <property type="entry name" value="HYPOTHETICAL OXIDOREDUCTASE (EUROFUNG)"/>
    <property type="match status" value="1"/>
</dbReference>
<reference evidence="3 4" key="1">
    <citation type="journal article" date="2018" name="Mol. Biol. Evol.">
        <title>Broad Genomic Sampling Reveals a Smut Pathogenic Ancestry of the Fungal Clade Ustilaginomycotina.</title>
        <authorList>
            <person name="Kijpornyongpan T."/>
            <person name="Mondo S.J."/>
            <person name="Barry K."/>
            <person name="Sandor L."/>
            <person name="Lee J."/>
            <person name="Lipzen A."/>
            <person name="Pangilinan J."/>
            <person name="LaButti K."/>
            <person name="Hainaut M."/>
            <person name="Henrissat B."/>
            <person name="Grigoriev I.V."/>
            <person name="Spatafora J.W."/>
            <person name="Aime M.C."/>
        </authorList>
    </citation>
    <scope>NUCLEOTIDE SEQUENCE [LARGE SCALE GENOMIC DNA]</scope>
    <source>
        <strain evidence="3 4">MCA 4718</strain>
    </source>
</reference>
<evidence type="ECO:0000259" key="2">
    <source>
        <dbReference type="SMART" id="SM00829"/>
    </source>
</evidence>
<evidence type="ECO:0000313" key="3">
    <source>
        <dbReference type="EMBL" id="PWN18414.1"/>
    </source>
</evidence>
<dbReference type="Gene3D" id="3.40.50.720">
    <property type="entry name" value="NAD(P)-binding Rossmann-like Domain"/>
    <property type="match status" value="1"/>
</dbReference>
<dbReference type="InterPro" id="IPR011032">
    <property type="entry name" value="GroES-like_sf"/>
</dbReference>
<organism evidence="3 4">
    <name type="scientific">Pseudomicrostroma glucosiphilum</name>
    <dbReference type="NCBI Taxonomy" id="1684307"/>
    <lineage>
        <taxon>Eukaryota</taxon>
        <taxon>Fungi</taxon>
        <taxon>Dikarya</taxon>
        <taxon>Basidiomycota</taxon>
        <taxon>Ustilaginomycotina</taxon>
        <taxon>Exobasidiomycetes</taxon>
        <taxon>Microstromatales</taxon>
        <taxon>Microstromatales incertae sedis</taxon>
        <taxon>Pseudomicrostroma</taxon>
    </lineage>
</organism>
<dbReference type="GeneID" id="37014986"/>